<dbReference type="GO" id="GO:0004832">
    <property type="term" value="F:valine-tRNA ligase activity"/>
    <property type="evidence" value="ECO:0007669"/>
    <property type="project" value="UniProtKB-EC"/>
</dbReference>
<evidence type="ECO:0000259" key="14">
    <source>
        <dbReference type="Pfam" id="PF08264"/>
    </source>
</evidence>
<dbReference type="GO" id="GO:0005524">
    <property type="term" value="F:ATP binding"/>
    <property type="evidence" value="ECO:0007669"/>
    <property type="project" value="UniProtKB-KW"/>
</dbReference>
<dbReference type="InterPro" id="IPR002303">
    <property type="entry name" value="Valyl-tRNA_ligase"/>
</dbReference>
<dbReference type="Gene3D" id="3.90.740.10">
    <property type="entry name" value="Valyl/Leucyl/Isoleucyl-tRNA synthetase, editing domain"/>
    <property type="match status" value="1"/>
</dbReference>
<name>A0A5B8MQD6_9CHLO</name>
<evidence type="ECO:0000313" key="17">
    <source>
        <dbReference type="Proteomes" id="UP000316726"/>
    </source>
</evidence>
<evidence type="ECO:0000256" key="7">
    <source>
        <dbReference type="ARBA" id="ARBA00023054"/>
    </source>
</evidence>
<dbReference type="FunFam" id="3.40.50.620:FF:000126">
    <property type="entry name" value="Valine--tRNA ligase chloroplastic/mitochondrial 2"/>
    <property type="match status" value="1"/>
</dbReference>
<dbReference type="FunFam" id="3.90.740.10:FF:000010">
    <property type="entry name" value="Valine--tRNA ligase"/>
    <property type="match status" value="1"/>
</dbReference>
<keyword evidence="5 11" id="KW-0067">ATP-binding</keyword>
<accession>A0A5B8MQD6</accession>
<keyword evidence="17" id="KW-1185">Reference proteome</keyword>
<evidence type="ECO:0000256" key="4">
    <source>
        <dbReference type="ARBA" id="ARBA00022741"/>
    </source>
</evidence>
<evidence type="ECO:0000313" key="16">
    <source>
        <dbReference type="EMBL" id="QDZ22623.1"/>
    </source>
</evidence>
<dbReference type="PROSITE" id="PS00178">
    <property type="entry name" value="AA_TRNA_LIGASE_I"/>
    <property type="match status" value="1"/>
</dbReference>
<sequence length="1025" mass="115637">MAFRAQEHTLCGSLAAKVMLARAECRAMGVVSLACGRERRRHWTRLPRKVEAWRAYASPASGRTKGVVWCGRRRPEEGLMTSFAAQEARTASRQVAASAGGPGQSHRSLPKYFDWKESEKRLYGWWESEGCFRPVAERDGSGEGKFVMAMPPPNVTGALHMGHAMFVTIEDIMARYARMKGKDVLWLPGTDHAGIATQMVVEKSLAAEGVKKNDLGRAKFVDKVWEWKETYGHRITDQLRALGASCDWSRESFTLDENLSKAVGEAFTRLHEEGLIYRGSYMVNWSPNLQTAVSDLEVEYADEKGTLYFFKYPVRGGGGDVEYLPVATSRPETILGDTAVAVNPEDGRFKHLIGHKAVVPFVDREVPIIGDEGVDMEFGTGALKVTPAHDMNDYNLGKKHGLNFVKIMNKDGTLNEASGKYAGLDRFEARERIWQDMSDSGMAIRTEEYETRVPKSQRGGEVIEPMLSEQWFVEMKPLADPALKAVKDGEIQIVPQRFEKVYNNWLDNIQDWCISRQLWWGHRIPAWYVYNSKEEADSGYKNGHAGKDYVVASSEEEAYAKAKEAHGDGVHLVQEEDVLDTWFSSSLWPFSTLGWPNLESADYKRFYPTSMLETGHDILFFWVARMIMMGMHLTGEVPFHTVYLHGLIRDKEGRKMSKTLGNVIDPLTVIEEYGTDALRFTLATGTTPGQDLNLSLEKIESSRNLVNKVWNASKFVLSCLEKLEGEGYEWSEDSVGAFPDAESLPFAERWILAELAHLVEEVDRAHERHDIGEAGRAVYNFFWGQFADWYLEIAKTRLYNDDKAGARQCMDVLLHVFLSSLQLLHPYMPFVTEEIWQVLTGRQGSIMTSSWPSQDGKDEATRASFSVFQEAVRSVRNIRAEQQVPVNKKISALFTIDSEGLKSQVLSEEKALQFLCKIEDLTIIRREDAKSLSSEEHIETVVNDGFCVYIPLAGLVDAEQEISRLERQAGKIEKDLKTLESRLSSPSFVEKAPQKVVDETRGKRDDLAQQLSMVKGRLETLKVAA</sequence>
<dbReference type="Pfam" id="PF10458">
    <property type="entry name" value="Val_tRNA-synt_C"/>
    <property type="match status" value="1"/>
</dbReference>
<dbReference type="GO" id="GO:0009791">
    <property type="term" value="P:post-embryonic development"/>
    <property type="evidence" value="ECO:0007669"/>
    <property type="project" value="UniProtKB-ARBA"/>
</dbReference>
<evidence type="ECO:0000256" key="8">
    <source>
        <dbReference type="ARBA" id="ARBA00023146"/>
    </source>
</evidence>
<dbReference type="Gene3D" id="1.10.730.10">
    <property type="entry name" value="Isoleucyl-tRNA Synthetase, Domain 1"/>
    <property type="match status" value="1"/>
</dbReference>
<keyword evidence="7 12" id="KW-0175">Coiled coil</keyword>
<dbReference type="InterPro" id="IPR033705">
    <property type="entry name" value="Anticodon_Ia_Val"/>
</dbReference>
<feature type="domain" description="Valyl-tRNA synthetase tRNA-binding arm" evidence="15">
    <location>
        <begin position="957"/>
        <end position="1022"/>
    </location>
</feature>
<dbReference type="InterPro" id="IPR014729">
    <property type="entry name" value="Rossmann-like_a/b/a_fold"/>
</dbReference>
<dbReference type="SUPFAM" id="SSF52374">
    <property type="entry name" value="Nucleotidylyl transferase"/>
    <property type="match status" value="1"/>
</dbReference>
<feature type="domain" description="Aminoacyl-tRNA synthetase class Ia" evidence="13">
    <location>
        <begin position="122"/>
        <end position="695"/>
    </location>
</feature>
<dbReference type="PRINTS" id="PR00986">
    <property type="entry name" value="TRNASYNTHVAL"/>
</dbReference>
<dbReference type="SUPFAM" id="SSF50677">
    <property type="entry name" value="ValRS/IleRS/LeuRS editing domain"/>
    <property type="match status" value="1"/>
</dbReference>
<comment type="catalytic activity">
    <reaction evidence="10">
        <text>tRNA(Val) + L-valine + ATP = L-valyl-tRNA(Val) + AMP + diphosphate</text>
        <dbReference type="Rhea" id="RHEA:10704"/>
        <dbReference type="Rhea" id="RHEA-COMP:9672"/>
        <dbReference type="Rhea" id="RHEA-COMP:9708"/>
        <dbReference type="ChEBI" id="CHEBI:30616"/>
        <dbReference type="ChEBI" id="CHEBI:33019"/>
        <dbReference type="ChEBI" id="CHEBI:57762"/>
        <dbReference type="ChEBI" id="CHEBI:78442"/>
        <dbReference type="ChEBI" id="CHEBI:78537"/>
        <dbReference type="ChEBI" id="CHEBI:456215"/>
        <dbReference type="EC" id="6.1.1.9"/>
    </reaction>
</comment>
<dbReference type="Proteomes" id="UP000316726">
    <property type="component" value="Chromosome 8"/>
</dbReference>
<dbReference type="Gene3D" id="3.40.50.620">
    <property type="entry name" value="HUPs"/>
    <property type="match status" value="2"/>
</dbReference>
<gene>
    <name evidence="16" type="ORF">A3770_08p51410</name>
</gene>
<evidence type="ECO:0000259" key="15">
    <source>
        <dbReference type="Pfam" id="PF10458"/>
    </source>
</evidence>
<evidence type="ECO:0000259" key="13">
    <source>
        <dbReference type="Pfam" id="PF00133"/>
    </source>
</evidence>
<dbReference type="NCBIfam" id="NF004349">
    <property type="entry name" value="PRK05729.1"/>
    <property type="match status" value="1"/>
</dbReference>
<dbReference type="InterPro" id="IPR037118">
    <property type="entry name" value="Val-tRNA_synth_C_sf"/>
</dbReference>
<dbReference type="InterPro" id="IPR019499">
    <property type="entry name" value="Val-tRNA_synth_tRNA-bd"/>
</dbReference>
<evidence type="ECO:0000256" key="9">
    <source>
        <dbReference type="ARBA" id="ARBA00029936"/>
    </source>
</evidence>
<dbReference type="SUPFAM" id="SSF46589">
    <property type="entry name" value="tRNA-binding arm"/>
    <property type="match status" value="1"/>
</dbReference>
<dbReference type="InterPro" id="IPR010978">
    <property type="entry name" value="tRNA-bd_arm"/>
</dbReference>
<dbReference type="GO" id="GO:0002161">
    <property type="term" value="F:aminoacyl-tRNA deacylase activity"/>
    <property type="evidence" value="ECO:0007669"/>
    <property type="project" value="InterPro"/>
</dbReference>
<dbReference type="Pfam" id="PF08264">
    <property type="entry name" value="Anticodon_1"/>
    <property type="match status" value="1"/>
</dbReference>
<feature type="coiled-coil region" evidence="12">
    <location>
        <begin position="955"/>
        <end position="982"/>
    </location>
</feature>
<dbReference type="GO" id="GO:0006438">
    <property type="term" value="P:valyl-tRNA aminoacylation"/>
    <property type="evidence" value="ECO:0007669"/>
    <property type="project" value="InterPro"/>
</dbReference>
<keyword evidence="3 11" id="KW-0436">Ligase</keyword>
<dbReference type="Pfam" id="PF00133">
    <property type="entry name" value="tRNA-synt_1"/>
    <property type="match status" value="1"/>
</dbReference>
<dbReference type="InterPro" id="IPR001412">
    <property type="entry name" value="aa-tRNA-synth_I_CS"/>
</dbReference>
<evidence type="ECO:0000256" key="10">
    <source>
        <dbReference type="ARBA" id="ARBA00047552"/>
    </source>
</evidence>
<keyword evidence="8 11" id="KW-0030">Aminoacyl-tRNA synthetase</keyword>
<dbReference type="FunFam" id="3.40.50.620:FF:000020">
    <property type="entry name" value="Valine--tRNA ligase, mitochondrial"/>
    <property type="match status" value="1"/>
</dbReference>
<dbReference type="PANTHER" id="PTHR11946:SF93">
    <property type="entry name" value="VALINE--TRNA LIGASE, CHLOROPLASTIC_MITOCHONDRIAL 2"/>
    <property type="match status" value="1"/>
</dbReference>
<reference evidence="16 17" key="1">
    <citation type="submission" date="2018-07" db="EMBL/GenBank/DDBJ databases">
        <title>The complete nuclear genome of the prasinophyte Chloropicon primus (CCMP1205).</title>
        <authorList>
            <person name="Pombert J.-F."/>
            <person name="Otis C."/>
            <person name="Turmel M."/>
            <person name="Lemieux C."/>
        </authorList>
    </citation>
    <scope>NUCLEOTIDE SEQUENCE [LARGE SCALE GENOMIC DNA]</scope>
    <source>
        <strain evidence="16 17">CCMP1205</strain>
    </source>
</reference>
<dbReference type="Gene3D" id="1.10.287.380">
    <property type="entry name" value="Valyl-tRNA synthetase, C-terminal domain"/>
    <property type="match status" value="1"/>
</dbReference>
<dbReference type="NCBIfam" id="TIGR00422">
    <property type="entry name" value="valS"/>
    <property type="match status" value="1"/>
</dbReference>
<evidence type="ECO:0000256" key="3">
    <source>
        <dbReference type="ARBA" id="ARBA00022598"/>
    </source>
</evidence>
<evidence type="ECO:0000256" key="2">
    <source>
        <dbReference type="ARBA" id="ARBA00013169"/>
    </source>
</evidence>
<comment type="similarity">
    <text evidence="1 11">Belongs to the class-I aminoacyl-tRNA synthetase family.</text>
</comment>
<proteinExistence type="inferred from homology"/>
<dbReference type="OrthoDB" id="629407at2759"/>
<dbReference type="EC" id="6.1.1.9" evidence="2"/>
<dbReference type="HAMAP" id="MF_02004">
    <property type="entry name" value="Val_tRNA_synth_type1"/>
    <property type="match status" value="1"/>
</dbReference>
<organism evidence="16 17">
    <name type="scientific">Chloropicon primus</name>
    <dbReference type="NCBI Taxonomy" id="1764295"/>
    <lineage>
        <taxon>Eukaryota</taxon>
        <taxon>Viridiplantae</taxon>
        <taxon>Chlorophyta</taxon>
        <taxon>Chloropicophyceae</taxon>
        <taxon>Chloropicales</taxon>
        <taxon>Chloropicaceae</taxon>
        <taxon>Chloropicon</taxon>
    </lineage>
</organism>
<keyword evidence="4 11" id="KW-0547">Nucleotide-binding</keyword>
<dbReference type="STRING" id="1764295.A0A5B8MQD6"/>
<dbReference type="SUPFAM" id="SSF47323">
    <property type="entry name" value="Anticodon-binding domain of a subclass of class I aminoacyl-tRNA synthetases"/>
    <property type="match status" value="1"/>
</dbReference>
<dbReference type="InterPro" id="IPR009008">
    <property type="entry name" value="Val/Leu/Ile-tRNA-synth_edit"/>
</dbReference>
<evidence type="ECO:0000256" key="1">
    <source>
        <dbReference type="ARBA" id="ARBA00005594"/>
    </source>
</evidence>
<dbReference type="PANTHER" id="PTHR11946">
    <property type="entry name" value="VALYL-TRNA SYNTHETASES"/>
    <property type="match status" value="1"/>
</dbReference>
<feature type="domain" description="Methionyl/Valyl/Leucyl/Isoleucyl-tRNA synthetase anticodon-binding" evidence="14">
    <location>
        <begin position="748"/>
        <end position="891"/>
    </location>
</feature>
<dbReference type="AlphaFoldDB" id="A0A5B8MQD6"/>
<evidence type="ECO:0000256" key="5">
    <source>
        <dbReference type="ARBA" id="ARBA00022840"/>
    </source>
</evidence>
<protein>
    <recommendedName>
        <fullName evidence="2">valine--tRNA ligase</fullName>
        <ecNumber evidence="2">6.1.1.9</ecNumber>
    </recommendedName>
    <alternativeName>
        <fullName evidence="9">Valyl-tRNA synthetase</fullName>
    </alternativeName>
</protein>
<evidence type="ECO:0000256" key="6">
    <source>
        <dbReference type="ARBA" id="ARBA00022917"/>
    </source>
</evidence>
<evidence type="ECO:0000256" key="11">
    <source>
        <dbReference type="RuleBase" id="RU363035"/>
    </source>
</evidence>
<dbReference type="InterPro" id="IPR009080">
    <property type="entry name" value="tRNAsynth_Ia_anticodon-bd"/>
</dbReference>
<keyword evidence="6 11" id="KW-0648">Protein biosynthesis</keyword>
<dbReference type="GO" id="GO:0048608">
    <property type="term" value="P:reproductive structure development"/>
    <property type="evidence" value="ECO:0007669"/>
    <property type="project" value="UniProtKB-ARBA"/>
</dbReference>
<dbReference type="InterPro" id="IPR002300">
    <property type="entry name" value="aa-tRNA-synth_Ia"/>
</dbReference>
<dbReference type="EMBL" id="CP031041">
    <property type="protein sequence ID" value="QDZ22623.1"/>
    <property type="molecule type" value="Genomic_DNA"/>
</dbReference>
<dbReference type="FunFam" id="1.10.287.380:FF:000001">
    <property type="entry name" value="Valine--tRNA ligase"/>
    <property type="match status" value="1"/>
</dbReference>
<dbReference type="InterPro" id="IPR013155">
    <property type="entry name" value="M/V/L/I-tRNA-synth_anticd-bd"/>
</dbReference>
<evidence type="ECO:0000256" key="12">
    <source>
        <dbReference type="SAM" id="Coils"/>
    </source>
</evidence>
<dbReference type="CDD" id="cd00817">
    <property type="entry name" value="ValRS_core"/>
    <property type="match status" value="1"/>
</dbReference>
<dbReference type="CDD" id="cd07962">
    <property type="entry name" value="Anticodon_Ia_Val"/>
    <property type="match status" value="1"/>
</dbReference>
<dbReference type="GO" id="GO:0005829">
    <property type="term" value="C:cytosol"/>
    <property type="evidence" value="ECO:0007669"/>
    <property type="project" value="TreeGrafter"/>
</dbReference>
<dbReference type="FunFam" id="1.10.730.10:FF:000014">
    <property type="entry name" value="Valine--tRNA ligase"/>
    <property type="match status" value="1"/>
</dbReference>